<dbReference type="Proteomes" id="UP000409037">
    <property type="component" value="Unassembled WGS sequence"/>
</dbReference>
<organism evidence="1 2">
    <name type="scientific">Pseudomonas fluorescens</name>
    <dbReference type="NCBI Taxonomy" id="294"/>
    <lineage>
        <taxon>Bacteria</taxon>
        <taxon>Pseudomonadati</taxon>
        <taxon>Pseudomonadota</taxon>
        <taxon>Gammaproteobacteria</taxon>
        <taxon>Pseudomonadales</taxon>
        <taxon>Pseudomonadaceae</taxon>
        <taxon>Pseudomonas</taxon>
    </lineage>
</organism>
<dbReference type="AlphaFoldDB" id="A0A5E7BQQ9"/>
<gene>
    <name evidence="1" type="ORF">PS833_02111</name>
</gene>
<accession>A0A5E7BQQ9</accession>
<dbReference type="RefSeq" id="WP_150797812.1">
    <property type="nucleotide sequence ID" value="NZ_CABVHU010000004.1"/>
</dbReference>
<sequence precursor="true">MRILPLALLVPLAFTFYSTAHAENSAQQQFCHNGVCWDIGGPGDIGSPCCPFSVEPANNNVQRPENPTDNPLKLHGVTLNWNKSDQADTGLIAQAVQ</sequence>
<dbReference type="OrthoDB" id="6892488at2"/>
<dbReference type="EMBL" id="CABVHU010000004">
    <property type="protein sequence ID" value="VVN94055.1"/>
    <property type="molecule type" value="Genomic_DNA"/>
</dbReference>
<reference evidence="1 2" key="1">
    <citation type="submission" date="2019-09" db="EMBL/GenBank/DDBJ databases">
        <authorList>
            <person name="Chandra G."/>
            <person name="Truman W A."/>
        </authorList>
    </citation>
    <scope>NUCLEOTIDE SEQUENCE [LARGE SCALE GENOMIC DNA]</scope>
    <source>
        <strain evidence="1">PS833</strain>
    </source>
</reference>
<proteinExistence type="predicted"/>
<protein>
    <submittedName>
        <fullName evidence="1">Uncharacterized protein</fullName>
    </submittedName>
</protein>
<evidence type="ECO:0000313" key="1">
    <source>
        <dbReference type="EMBL" id="VVN94055.1"/>
    </source>
</evidence>
<evidence type="ECO:0000313" key="2">
    <source>
        <dbReference type="Proteomes" id="UP000409037"/>
    </source>
</evidence>
<name>A0A5E7BQQ9_PSEFL</name>